<sequence length="45" mass="5046">MTTADRITKTVKIRGVQDRIMTTADRITKTAKIRGVQDRIIDNSG</sequence>
<reference evidence="1" key="1">
    <citation type="submission" date="2014-09" db="EMBL/GenBank/DDBJ databases">
        <authorList>
            <person name="Magalhaes I.L.F."/>
            <person name="Oliveira U."/>
            <person name="Santos F.R."/>
            <person name="Vidigal T.H.D.A."/>
            <person name="Brescovit A.D."/>
            <person name="Santos A.J."/>
        </authorList>
    </citation>
    <scope>NUCLEOTIDE SEQUENCE</scope>
    <source>
        <tissue evidence="1">Shoot tissue taken approximately 20 cm above the soil surface</tissue>
    </source>
</reference>
<dbReference type="AlphaFoldDB" id="A0A0A9DQ17"/>
<organism evidence="1">
    <name type="scientific">Arundo donax</name>
    <name type="common">Giant reed</name>
    <name type="synonym">Donax arundinaceus</name>
    <dbReference type="NCBI Taxonomy" id="35708"/>
    <lineage>
        <taxon>Eukaryota</taxon>
        <taxon>Viridiplantae</taxon>
        <taxon>Streptophyta</taxon>
        <taxon>Embryophyta</taxon>
        <taxon>Tracheophyta</taxon>
        <taxon>Spermatophyta</taxon>
        <taxon>Magnoliopsida</taxon>
        <taxon>Liliopsida</taxon>
        <taxon>Poales</taxon>
        <taxon>Poaceae</taxon>
        <taxon>PACMAD clade</taxon>
        <taxon>Arundinoideae</taxon>
        <taxon>Arundineae</taxon>
        <taxon>Arundo</taxon>
    </lineage>
</organism>
<reference evidence="1" key="2">
    <citation type="journal article" date="2015" name="Data Brief">
        <title>Shoot transcriptome of the giant reed, Arundo donax.</title>
        <authorList>
            <person name="Barrero R.A."/>
            <person name="Guerrero F.D."/>
            <person name="Moolhuijzen P."/>
            <person name="Goolsby J.A."/>
            <person name="Tidwell J."/>
            <person name="Bellgard S.E."/>
            <person name="Bellgard M.I."/>
        </authorList>
    </citation>
    <scope>NUCLEOTIDE SEQUENCE</scope>
    <source>
        <tissue evidence="1">Shoot tissue taken approximately 20 cm above the soil surface</tissue>
    </source>
</reference>
<name>A0A0A9DQ17_ARUDO</name>
<proteinExistence type="predicted"/>
<dbReference type="EMBL" id="GBRH01209112">
    <property type="protein sequence ID" value="JAD88783.1"/>
    <property type="molecule type" value="Transcribed_RNA"/>
</dbReference>
<protein>
    <submittedName>
        <fullName evidence="1">Uncharacterized protein</fullName>
    </submittedName>
</protein>
<accession>A0A0A9DQ17</accession>
<evidence type="ECO:0000313" key="1">
    <source>
        <dbReference type="EMBL" id="JAD88783.1"/>
    </source>
</evidence>